<dbReference type="Proteomes" id="UP000269396">
    <property type="component" value="Unassembled WGS sequence"/>
</dbReference>
<dbReference type="STRING" id="31246.A0A183ND36"/>
<sequence length="146" mass="17065">MEEVRTRRGADIASDHHLVVAKMELKLRKHWPTGQTASQRFNITLLRHTEKLNEFKITLNNSLQALQNLLKEEEVTVEDKWKEIKEALPSTCQEMLGRSKHHHKEWISMETLDSIQEMRNKKTAINNSRTRTEKFKAQTGFTEAGK</sequence>
<dbReference type="EMBL" id="UZAL01000015">
    <property type="protein sequence ID" value="VDO66585.1"/>
    <property type="molecule type" value="Genomic_DNA"/>
</dbReference>
<keyword evidence="2" id="KW-1185">Reference proteome</keyword>
<protein>
    <submittedName>
        <fullName evidence="1">Uncharacterized protein</fullName>
    </submittedName>
</protein>
<organism evidence="1 2">
    <name type="scientific">Schistosoma mattheei</name>
    <dbReference type="NCBI Taxonomy" id="31246"/>
    <lineage>
        <taxon>Eukaryota</taxon>
        <taxon>Metazoa</taxon>
        <taxon>Spiralia</taxon>
        <taxon>Lophotrochozoa</taxon>
        <taxon>Platyhelminthes</taxon>
        <taxon>Trematoda</taxon>
        <taxon>Digenea</taxon>
        <taxon>Strigeidida</taxon>
        <taxon>Schistosomatoidea</taxon>
        <taxon>Schistosomatidae</taxon>
        <taxon>Schistosoma</taxon>
    </lineage>
</organism>
<proteinExistence type="predicted"/>
<dbReference type="AlphaFoldDB" id="A0A183ND36"/>
<evidence type="ECO:0000313" key="1">
    <source>
        <dbReference type="EMBL" id="VDO66585.1"/>
    </source>
</evidence>
<gene>
    <name evidence="1" type="ORF">SMTD_LOCUS22</name>
</gene>
<accession>A0A183ND36</accession>
<name>A0A183ND36_9TREM</name>
<evidence type="ECO:0000313" key="2">
    <source>
        <dbReference type="Proteomes" id="UP000269396"/>
    </source>
</evidence>
<reference evidence="1 2" key="1">
    <citation type="submission" date="2018-11" db="EMBL/GenBank/DDBJ databases">
        <authorList>
            <consortium name="Pathogen Informatics"/>
        </authorList>
    </citation>
    <scope>NUCLEOTIDE SEQUENCE [LARGE SCALE GENOMIC DNA]</scope>
    <source>
        <strain>Denwood</strain>
        <strain evidence="2">Zambia</strain>
    </source>
</reference>